<evidence type="ECO:0000256" key="1">
    <source>
        <dbReference type="SAM" id="Coils"/>
    </source>
</evidence>
<feature type="transmembrane region" description="Helical" evidence="2">
    <location>
        <begin position="32"/>
        <end position="49"/>
    </location>
</feature>
<dbReference type="SUPFAM" id="SSF111369">
    <property type="entry name" value="HlyD-like secretion proteins"/>
    <property type="match status" value="1"/>
</dbReference>
<dbReference type="Gene3D" id="2.40.30.170">
    <property type="match status" value="1"/>
</dbReference>
<dbReference type="GO" id="GO:0015562">
    <property type="term" value="F:efflux transmembrane transporter activity"/>
    <property type="evidence" value="ECO:0007669"/>
    <property type="project" value="TreeGrafter"/>
</dbReference>
<dbReference type="AlphaFoldDB" id="A0A090SDL8"/>
<comment type="caution">
    <text evidence="3">The sequence shown here is derived from an EMBL/GenBank/DDBJ whole genome shotgun (WGS) entry which is preliminary data.</text>
</comment>
<organism evidence="3 4">
    <name type="scientific">Vibrio maritimus</name>
    <dbReference type="NCBI Taxonomy" id="990268"/>
    <lineage>
        <taxon>Bacteria</taxon>
        <taxon>Pseudomonadati</taxon>
        <taxon>Pseudomonadota</taxon>
        <taxon>Gammaproteobacteria</taxon>
        <taxon>Vibrionales</taxon>
        <taxon>Vibrionaceae</taxon>
        <taxon>Vibrio</taxon>
    </lineage>
</organism>
<reference evidence="3 4" key="2">
    <citation type="submission" date="2014-09" db="EMBL/GenBank/DDBJ databases">
        <authorList>
            <consortium name="NBRP consortium"/>
            <person name="Sawabe T."/>
            <person name="Meirelles P."/>
            <person name="Nakanishi M."/>
            <person name="Sayaka M."/>
            <person name="Hattori M."/>
            <person name="Ohkuma M."/>
        </authorList>
    </citation>
    <scope>NUCLEOTIDE SEQUENCE [LARGE SCALE GENOMIC DNA]</scope>
    <source>
        <strain evidence="4">JCM19235</strain>
    </source>
</reference>
<evidence type="ECO:0000256" key="2">
    <source>
        <dbReference type="SAM" id="Phobius"/>
    </source>
</evidence>
<evidence type="ECO:0000313" key="4">
    <source>
        <dbReference type="Proteomes" id="UP000029228"/>
    </source>
</evidence>
<keyword evidence="2" id="KW-0812">Transmembrane</keyword>
<keyword evidence="1" id="KW-0175">Coiled coil</keyword>
<dbReference type="Proteomes" id="UP000029228">
    <property type="component" value="Unassembled WGS sequence"/>
</dbReference>
<name>A0A090SDL8_9VIBR</name>
<keyword evidence="4" id="KW-1185">Reference proteome</keyword>
<dbReference type="OrthoDB" id="107989at2"/>
<protein>
    <submittedName>
        <fullName evidence="3">Probable Co/Zn/Cd efflux system membrane fusion protein</fullName>
    </submittedName>
</protein>
<evidence type="ECO:0000313" key="3">
    <source>
        <dbReference type="EMBL" id="GAL17612.1"/>
    </source>
</evidence>
<gene>
    <name evidence="3" type="ORF">JCM19235_6165</name>
</gene>
<keyword evidence="2" id="KW-1133">Transmembrane helix</keyword>
<keyword evidence="2" id="KW-0472">Membrane</keyword>
<reference evidence="3 4" key="1">
    <citation type="submission" date="2014-09" db="EMBL/GenBank/DDBJ databases">
        <title>Vibrio maritimus JCM 19235. (C45) whole genome shotgun sequence.</title>
        <authorList>
            <person name="Sawabe T."/>
            <person name="Meirelles P."/>
            <person name="Nakanishi M."/>
            <person name="Sayaka M."/>
            <person name="Hattori M."/>
            <person name="Ohkuma M."/>
        </authorList>
    </citation>
    <scope>NUCLEOTIDE SEQUENCE [LARGE SCALE GENOMIC DNA]</scope>
    <source>
        <strain evidence="4">JCM19235</strain>
    </source>
</reference>
<accession>A0A090SDL8</accession>
<sequence>MKEIMLPYVLIIWLLVKLGVIKWTLRNAVISVGFGAFLAFMLFTAHRFWSPADLTDSTTVKAPHAVLSPLFGQQVKDIYVTHNQVVKKGDLLYTLESEDTDEELKSLQSSLVAAEHRITSIREQISIDEKNYKRLVNLDEFSSEQERDELYTQIQKGTADLMAAKSDVDGIKAQINQKQWLNDRNQVRAPFDGVVGVINIAEGSRTGNLHLFDTSRKFVEMRVSDQTYRYIEQGQFAEFFVNSHPGEVFRGRVHSVTSNTGEAAVSAHGSTQHVRQHVGNNTSTHGRTVIIEFNEPEGYNVPLGATGSGWISATKPTPKLGFMDIIGGATVRLKALKAYLNAL</sequence>
<dbReference type="PANTHER" id="PTHR30469">
    <property type="entry name" value="MULTIDRUG RESISTANCE PROTEIN MDTA"/>
    <property type="match status" value="1"/>
</dbReference>
<dbReference type="RefSeq" id="WP_042470807.1">
    <property type="nucleotide sequence ID" value="NZ_CP090439.1"/>
</dbReference>
<proteinExistence type="predicted"/>
<feature type="transmembrane region" description="Helical" evidence="2">
    <location>
        <begin position="6"/>
        <end position="25"/>
    </location>
</feature>
<dbReference type="Gene3D" id="2.40.50.100">
    <property type="match status" value="1"/>
</dbReference>
<dbReference type="EMBL" id="BBMR01000002">
    <property type="protein sequence ID" value="GAL17612.1"/>
    <property type="molecule type" value="Genomic_DNA"/>
</dbReference>
<dbReference type="STRING" id="990268.JCM19235_6165"/>
<feature type="coiled-coil region" evidence="1">
    <location>
        <begin position="97"/>
        <end position="124"/>
    </location>
</feature>
<dbReference type="GO" id="GO:1990281">
    <property type="term" value="C:efflux pump complex"/>
    <property type="evidence" value="ECO:0007669"/>
    <property type="project" value="TreeGrafter"/>
</dbReference>
<dbReference type="PANTHER" id="PTHR30469:SF15">
    <property type="entry name" value="HLYD FAMILY OF SECRETION PROTEINS"/>
    <property type="match status" value="1"/>
</dbReference>